<evidence type="ECO:0000259" key="6">
    <source>
        <dbReference type="PROSITE" id="PS50023"/>
    </source>
</evidence>
<dbReference type="SMART" id="SM00324">
    <property type="entry name" value="RhoGAP"/>
    <property type="match status" value="1"/>
</dbReference>
<feature type="domain" description="LIM zinc-binding" evidence="6">
    <location>
        <begin position="26"/>
        <end position="86"/>
    </location>
</feature>
<keyword evidence="2 4" id="KW-0479">Metal-binding</keyword>
<dbReference type="PROSITE" id="PS50238">
    <property type="entry name" value="RHOGAP"/>
    <property type="match status" value="1"/>
</dbReference>
<dbReference type="Gene3D" id="1.10.555.10">
    <property type="entry name" value="Rho GTPase activation protein"/>
    <property type="match status" value="1"/>
</dbReference>
<dbReference type="GO" id="GO:0005096">
    <property type="term" value="F:GTPase activator activity"/>
    <property type="evidence" value="ECO:0007669"/>
    <property type="project" value="UniProtKB-KW"/>
</dbReference>
<dbReference type="PROSITE" id="PS50023">
    <property type="entry name" value="LIM_DOMAIN_2"/>
    <property type="match status" value="3"/>
</dbReference>
<keyword evidence="4" id="KW-0440">LIM domain</keyword>
<name>A0AAD7Y0P3_9FUNG</name>
<proteinExistence type="predicted"/>
<evidence type="ECO:0000256" key="1">
    <source>
        <dbReference type="ARBA" id="ARBA00022468"/>
    </source>
</evidence>
<feature type="compositionally biased region" description="Low complexity" evidence="5">
    <location>
        <begin position="604"/>
        <end position="621"/>
    </location>
</feature>
<feature type="domain" description="LIM zinc-binding" evidence="6">
    <location>
        <begin position="390"/>
        <end position="453"/>
    </location>
</feature>
<dbReference type="CDD" id="cd09392">
    <property type="entry name" value="LIM2_Lrg1p_like"/>
    <property type="match status" value="1"/>
</dbReference>
<dbReference type="SUPFAM" id="SSF48350">
    <property type="entry name" value="GTPase activation domain, GAP"/>
    <property type="match status" value="1"/>
</dbReference>
<feature type="compositionally biased region" description="Polar residues" evidence="5">
    <location>
        <begin position="959"/>
        <end position="974"/>
    </location>
</feature>
<feature type="compositionally biased region" description="Low complexity" evidence="5">
    <location>
        <begin position="1018"/>
        <end position="1040"/>
    </location>
</feature>
<dbReference type="PANTHER" id="PTHR14963:SF1">
    <property type="entry name" value="RHO GTPASE-ACTIVATING PROTEIN CONUNDRUM"/>
    <property type="match status" value="1"/>
</dbReference>
<dbReference type="GO" id="GO:0030833">
    <property type="term" value="P:regulation of actin filament polymerization"/>
    <property type="evidence" value="ECO:0007669"/>
    <property type="project" value="TreeGrafter"/>
</dbReference>
<dbReference type="InterPro" id="IPR001781">
    <property type="entry name" value="Znf_LIM"/>
</dbReference>
<gene>
    <name evidence="8" type="ORF">O0I10_006744</name>
</gene>
<dbReference type="GeneID" id="83214154"/>
<sequence length="1061" mass="118742">MSPPECSSTDASCCDQLAPPCPTSTLYCTKCQHLIEGEYVRALDGTFHWDCFSCLDCNEPVASRFFPIEGDHGVQQPLCERDYFRRLNLVCESCGDALRGPYITAVGKKFHLEHFCCSACSVVFGPEDSYYEHDNNVYCHYHYSIKFAIQCSGCETAILKQFVEIPRNNVDEHWHPECYMIHKFWNVKVAQDGEQADRQDRDVTKMTIDELRDSQIAMEDKVYRIWTVLSAFEESAAACISDMLIHVSQGSYGDGLRMADYFVTHVEVLFAAIDDLVSQYHAKSLPDFQHERESRMLCRKIINFFTLLSQTQETGLRRMGITEDLLSLVTRLAHFLKGLIRVGLKAALKLEAKQQDTKSIVISRFLSQLVELANKQRYTSSDLDSPLATDQCHACNTICDDQCYRLMHMRWHDRCFACSKCCAPLRDEYESAFWDTKQSLILCKLCTTPGPDLKQGFERVSQLQQFSFLLRFTHRRLYKLLGLQDTPPVQNQPPANVANAAAVMSAATNPTPNDDNNPSKDDNTNKETIHLGDIKRVKSTSTGRKLTDSRRIAKRSTLMETPSPNTAYVANQGGQDDSVALETARTAIPTPSPSDSGDPRTAAQPIPSTQSLQQQQQNRPPMHTSISAYAKVKPVAKFTYIAELSALNHFMVKHIAVLYLEDLLKDHFTLEELVDLIDEKKNSTLWGKFVTSLRAGGNKKSKEGTFGVPLDMLVEKNGAESNLGAGPSRIRIPTFIDDSISAMKRMDMSVEGIFRKNGNIRRLKELSDEMDANPNNVHLSNETPVQVAALIKKFLRELPEPLLTYKLYKLFTVVSKIRSEQDRKRVLHLACCLLPKPNRDTMEVLFLFLKWVSTFAETEDGNGSKMDLMNIATVLAPNVLYSKNKDPLKDELFSATVIDTIHMLLQYQEEFCAVPEDIIVPLQNLSFDEEDMEASARDILRKCEEAMQLKKSRVAGELGSSSSPSMPPRQNSSPAAIMTVVAATSTPTDENTSSKRPDLPVSSPIDIRHHHKQTQNGSTTMASPPLSATPPSSSSTSPPTCNNNNDLIPSSAPAATSANAR</sequence>
<keyword evidence="1" id="KW-0343">GTPase activation</keyword>
<feature type="region of interest" description="Disordered" evidence="5">
    <location>
        <begin position="952"/>
        <end position="1061"/>
    </location>
</feature>
<evidence type="ECO:0000256" key="2">
    <source>
        <dbReference type="ARBA" id="ARBA00022723"/>
    </source>
</evidence>
<evidence type="ECO:0000256" key="3">
    <source>
        <dbReference type="ARBA" id="ARBA00022833"/>
    </source>
</evidence>
<keyword evidence="9" id="KW-1185">Reference proteome</keyword>
<dbReference type="PANTHER" id="PTHR14963">
    <property type="entry name" value="RHO GTPASE ACTIVATING PROTEIN 18,19-RELATED"/>
    <property type="match status" value="1"/>
</dbReference>
<feature type="compositionally biased region" description="Low complexity" evidence="5">
    <location>
        <begin position="507"/>
        <end position="516"/>
    </location>
</feature>
<dbReference type="PROSITE" id="PS00478">
    <property type="entry name" value="LIM_DOMAIN_1"/>
    <property type="match status" value="3"/>
</dbReference>
<evidence type="ECO:0000256" key="5">
    <source>
        <dbReference type="SAM" id="MobiDB-lite"/>
    </source>
</evidence>
<dbReference type="GO" id="GO:0005737">
    <property type="term" value="C:cytoplasm"/>
    <property type="evidence" value="ECO:0007669"/>
    <property type="project" value="TreeGrafter"/>
</dbReference>
<dbReference type="Proteomes" id="UP001234581">
    <property type="component" value="Unassembled WGS sequence"/>
</dbReference>
<feature type="compositionally biased region" description="Low complexity" evidence="5">
    <location>
        <begin position="1049"/>
        <end position="1061"/>
    </location>
</feature>
<evidence type="ECO:0008006" key="10">
    <source>
        <dbReference type="Google" id="ProtNLM"/>
    </source>
</evidence>
<dbReference type="SUPFAM" id="SSF57716">
    <property type="entry name" value="Glucocorticoid receptor-like (DNA-binding domain)"/>
    <property type="match status" value="3"/>
</dbReference>
<dbReference type="AlphaFoldDB" id="A0AAD7Y0P3"/>
<feature type="compositionally biased region" description="Polar residues" evidence="5">
    <location>
        <begin position="982"/>
        <end position="991"/>
    </location>
</feature>
<feature type="region of interest" description="Disordered" evidence="5">
    <location>
        <begin position="507"/>
        <end position="572"/>
    </location>
</feature>
<protein>
    <recommendedName>
        <fullName evidence="10">RhoGAP-domain-containing protein</fullName>
    </recommendedName>
</protein>
<evidence type="ECO:0000313" key="8">
    <source>
        <dbReference type="EMBL" id="KAJ8657442.1"/>
    </source>
</evidence>
<dbReference type="GO" id="GO:0046872">
    <property type="term" value="F:metal ion binding"/>
    <property type="evidence" value="ECO:0007669"/>
    <property type="project" value="UniProtKB-KW"/>
</dbReference>
<dbReference type="SMART" id="SM00132">
    <property type="entry name" value="LIM"/>
    <property type="match status" value="3"/>
</dbReference>
<dbReference type="Gene3D" id="2.10.110.10">
    <property type="entry name" value="Cysteine Rich Protein"/>
    <property type="match status" value="3"/>
</dbReference>
<organism evidence="8 9">
    <name type="scientific">Lichtheimia ornata</name>
    <dbReference type="NCBI Taxonomy" id="688661"/>
    <lineage>
        <taxon>Eukaryota</taxon>
        <taxon>Fungi</taxon>
        <taxon>Fungi incertae sedis</taxon>
        <taxon>Mucoromycota</taxon>
        <taxon>Mucoromycotina</taxon>
        <taxon>Mucoromycetes</taxon>
        <taxon>Mucorales</taxon>
        <taxon>Lichtheimiaceae</taxon>
        <taxon>Lichtheimia</taxon>
    </lineage>
</organism>
<dbReference type="EMBL" id="JARTCD010000031">
    <property type="protein sequence ID" value="KAJ8657442.1"/>
    <property type="molecule type" value="Genomic_DNA"/>
</dbReference>
<dbReference type="GO" id="GO:0051056">
    <property type="term" value="P:regulation of small GTPase mediated signal transduction"/>
    <property type="evidence" value="ECO:0007669"/>
    <property type="project" value="TreeGrafter"/>
</dbReference>
<feature type="region of interest" description="Disordered" evidence="5">
    <location>
        <begin position="587"/>
        <end position="622"/>
    </location>
</feature>
<evidence type="ECO:0000256" key="4">
    <source>
        <dbReference type="PROSITE-ProRule" id="PRU00125"/>
    </source>
</evidence>
<feature type="domain" description="Rho-GAP" evidence="7">
    <location>
        <begin position="708"/>
        <end position="912"/>
    </location>
</feature>
<keyword evidence="3 4" id="KW-0862">Zinc</keyword>
<reference evidence="8 9" key="1">
    <citation type="submission" date="2023-03" db="EMBL/GenBank/DDBJ databases">
        <title>Genome sequence of Lichtheimia ornata CBS 291.66.</title>
        <authorList>
            <person name="Mohabir J.T."/>
            <person name="Shea T.P."/>
            <person name="Kurbessoian T."/>
            <person name="Berby B."/>
            <person name="Fontaine J."/>
            <person name="Livny J."/>
            <person name="Gnirke A."/>
            <person name="Stajich J.E."/>
            <person name="Cuomo C.A."/>
        </authorList>
    </citation>
    <scope>NUCLEOTIDE SEQUENCE [LARGE SCALE GENOMIC DNA]</scope>
    <source>
        <strain evidence="8">CBS 291.66</strain>
    </source>
</reference>
<feature type="compositionally biased region" description="Polar residues" evidence="5">
    <location>
        <begin position="558"/>
        <end position="572"/>
    </location>
</feature>
<evidence type="ECO:0000259" key="7">
    <source>
        <dbReference type="PROSITE" id="PS50238"/>
    </source>
</evidence>
<comment type="caution">
    <text evidence="8">The sequence shown here is derived from an EMBL/GenBank/DDBJ whole genome shotgun (WGS) entry which is preliminary data.</text>
</comment>
<dbReference type="InterPro" id="IPR000198">
    <property type="entry name" value="RhoGAP_dom"/>
</dbReference>
<evidence type="ECO:0000313" key="9">
    <source>
        <dbReference type="Proteomes" id="UP001234581"/>
    </source>
</evidence>
<dbReference type="InterPro" id="IPR008936">
    <property type="entry name" value="Rho_GTPase_activation_prot"/>
</dbReference>
<dbReference type="Pfam" id="PF00620">
    <property type="entry name" value="RhoGAP"/>
    <property type="match status" value="1"/>
</dbReference>
<dbReference type="GO" id="GO:0007165">
    <property type="term" value="P:signal transduction"/>
    <property type="evidence" value="ECO:0007669"/>
    <property type="project" value="InterPro"/>
</dbReference>
<accession>A0AAD7Y0P3</accession>
<feature type="compositionally biased region" description="Basic and acidic residues" evidence="5">
    <location>
        <begin position="517"/>
        <end position="536"/>
    </location>
</feature>
<dbReference type="Pfam" id="PF00412">
    <property type="entry name" value="LIM"/>
    <property type="match status" value="2"/>
</dbReference>
<dbReference type="RefSeq" id="XP_058342355.1">
    <property type="nucleotide sequence ID" value="XM_058486769.1"/>
</dbReference>
<feature type="domain" description="LIM zinc-binding" evidence="6">
    <location>
        <begin position="89"/>
        <end position="149"/>
    </location>
</feature>